<reference evidence="1 2" key="1">
    <citation type="submission" date="2023-08" db="EMBL/GenBank/DDBJ databases">
        <title>Black Yeasts Isolated from many extreme environments.</title>
        <authorList>
            <person name="Coleine C."/>
            <person name="Stajich J.E."/>
            <person name="Selbmann L."/>
        </authorList>
    </citation>
    <scope>NUCLEOTIDE SEQUENCE [LARGE SCALE GENOMIC DNA]</scope>
    <source>
        <strain evidence="1 2">CCFEE 5885</strain>
    </source>
</reference>
<keyword evidence="2" id="KW-1185">Reference proteome</keyword>
<accession>A0ABR0JW37</accession>
<sequence>MASTVRKHILVMETIKGGLVIVRALAQHPDLNDPTTAILIGGQLAAGCLIEATNVRITPIQLDVTSDGSIRSPLRSFVASISTDLTYYSRVPDVYLGQAFDDLAEM</sequence>
<protein>
    <submittedName>
        <fullName evidence="1">Uncharacterized protein</fullName>
    </submittedName>
</protein>
<evidence type="ECO:0000313" key="2">
    <source>
        <dbReference type="Proteomes" id="UP001345013"/>
    </source>
</evidence>
<proteinExistence type="predicted"/>
<evidence type="ECO:0000313" key="1">
    <source>
        <dbReference type="EMBL" id="KAK5075906.1"/>
    </source>
</evidence>
<organism evidence="1 2">
    <name type="scientific">Lithohypha guttulata</name>
    <dbReference type="NCBI Taxonomy" id="1690604"/>
    <lineage>
        <taxon>Eukaryota</taxon>
        <taxon>Fungi</taxon>
        <taxon>Dikarya</taxon>
        <taxon>Ascomycota</taxon>
        <taxon>Pezizomycotina</taxon>
        <taxon>Eurotiomycetes</taxon>
        <taxon>Chaetothyriomycetidae</taxon>
        <taxon>Chaetothyriales</taxon>
        <taxon>Trichomeriaceae</taxon>
        <taxon>Lithohypha</taxon>
    </lineage>
</organism>
<dbReference type="Proteomes" id="UP001345013">
    <property type="component" value="Unassembled WGS sequence"/>
</dbReference>
<comment type="caution">
    <text evidence="1">The sequence shown here is derived from an EMBL/GenBank/DDBJ whole genome shotgun (WGS) entry which is preliminary data.</text>
</comment>
<name>A0ABR0JW37_9EURO</name>
<gene>
    <name evidence="1" type="ORF">LTR24_009776</name>
</gene>
<dbReference type="EMBL" id="JAVRRG010000235">
    <property type="protein sequence ID" value="KAK5075906.1"/>
    <property type="molecule type" value="Genomic_DNA"/>
</dbReference>